<dbReference type="InterPro" id="IPR045269">
    <property type="entry name" value="Atg1-like"/>
</dbReference>
<evidence type="ECO:0000256" key="3">
    <source>
        <dbReference type="ARBA" id="ARBA00022777"/>
    </source>
</evidence>
<evidence type="ECO:0000256" key="2">
    <source>
        <dbReference type="ARBA" id="ARBA00022741"/>
    </source>
</evidence>
<dbReference type="InterPro" id="IPR000719">
    <property type="entry name" value="Prot_kinase_dom"/>
</dbReference>
<accession>I7MMY1</accession>
<dbReference type="Proteomes" id="UP000009168">
    <property type="component" value="Unassembled WGS sequence"/>
</dbReference>
<dbReference type="GeneID" id="7833638"/>
<dbReference type="Pfam" id="PF00069">
    <property type="entry name" value="Pkinase"/>
    <property type="match status" value="1"/>
</dbReference>
<protein>
    <submittedName>
        <fullName evidence="8">Serine/Threonine kinase domain protein</fullName>
    </submittedName>
</protein>
<dbReference type="GO" id="GO:0010506">
    <property type="term" value="P:regulation of autophagy"/>
    <property type="evidence" value="ECO:0007669"/>
    <property type="project" value="InterPro"/>
</dbReference>
<dbReference type="STRING" id="312017.I7MMY1"/>
<dbReference type="InterPro" id="IPR017441">
    <property type="entry name" value="Protein_kinase_ATP_BS"/>
</dbReference>
<dbReference type="PROSITE" id="PS00107">
    <property type="entry name" value="PROTEIN_KINASE_ATP"/>
    <property type="match status" value="1"/>
</dbReference>
<evidence type="ECO:0000256" key="4">
    <source>
        <dbReference type="ARBA" id="ARBA00022840"/>
    </source>
</evidence>
<reference evidence="9" key="1">
    <citation type="journal article" date="2006" name="PLoS Biol.">
        <title>Macronuclear genome sequence of the ciliate Tetrahymena thermophila, a model eukaryote.</title>
        <authorList>
            <person name="Eisen J.A."/>
            <person name="Coyne R.S."/>
            <person name="Wu M."/>
            <person name="Wu D."/>
            <person name="Thiagarajan M."/>
            <person name="Wortman J.R."/>
            <person name="Badger J.H."/>
            <person name="Ren Q."/>
            <person name="Amedeo P."/>
            <person name="Jones K.M."/>
            <person name="Tallon L.J."/>
            <person name="Delcher A.L."/>
            <person name="Salzberg S.L."/>
            <person name="Silva J.C."/>
            <person name="Haas B.J."/>
            <person name="Majoros W.H."/>
            <person name="Farzad M."/>
            <person name="Carlton J.M."/>
            <person name="Smith R.K. Jr."/>
            <person name="Garg J."/>
            <person name="Pearlman R.E."/>
            <person name="Karrer K.M."/>
            <person name="Sun L."/>
            <person name="Manning G."/>
            <person name="Elde N.C."/>
            <person name="Turkewitz A.P."/>
            <person name="Asai D.J."/>
            <person name="Wilkes D.E."/>
            <person name="Wang Y."/>
            <person name="Cai H."/>
            <person name="Collins K."/>
            <person name="Stewart B.A."/>
            <person name="Lee S.R."/>
            <person name="Wilamowska K."/>
            <person name="Weinberg Z."/>
            <person name="Ruzzo W.L."/>
            <person name="Wloga D."/>
            <person name="Gaertig J."/>
            <person name="Frankel J."/>
            <person name="Tsao C.-C."/>
            <person name="Gorovsky M.A."/>
            <person name="Keeling P.J."/>
            <person name="Waller R.F."/>
            <person name="Patron N.J."/>
            <person name="Cherry J.M."/>
            <person name="Stover N.A."/>
            <person name="Krieger C.J."/>
            <person name="del Toro C."/>
            <person name="Ryder H.F."/>
            <person name="Williamson S.C."/>
            <person name="Barbeau R.A."/>
            <person name="Hamilton E.P."/>
            <person name="Orias E."/>
        </authorList>
    </citation>
    <scope>NUCLEOTIDE SEQUENCE [LARGE SCALE GENOMIC DNA]</scope>
    <source>
        <strain evidence="9">SB210</strain>
    </source>
</reference>
<evidence type="ECO:0000313" key="9">
    <source>
        <dbReference type="Proteomes" id="UP000009168"/>
    </source>
</evidence>
<dbReference type="eggNOG" id="KOG0595">
    <property type="taxonomic scope" value="Eukaryota"/>
</dbReference>
<dbReference type="OMA" id="KEMRYQQ"/>
<name>I7MMY1_TETTS</name>
<evidence type="ECO:0000259" key="7">
    <source>
        <dbReference type="PROSITE" id="PS50011"/>
    </source>
</evidence>
<dbReference type="EMBL" id="GG662245">
    <property type="protein sequence ID" value="EAS07198.1"/>
    <property type="molecule type" value="Genomic_DNA"/>
</dbReference>
<feature type="binding site" evidence="5">
    <location>
        <position position="42"/>
    </location>
    <ligand>
        <name>ATP</name>
        <dbReference type="ChEBI" id="CHEBI:30616"/>
    </ligand>
</feature>
<dbReference type="SMART" id="SM00220">
    <property type="entry name" value="S_TKc"/>
    <property type="match status" value="1"/>
</dbReference>
<dbReference type="GO" id="GO:0000407">
    <property type="term" value="C:phagophore assembly site"/>
    <property type="evidence" value="ECO:0007669"/>
    <property type="project" value="TreeGrafter"/>
</dbReference>
<organism evidence="8 9">
    <name type="scientific">Tetrahymena thermophila (strain SB210)</name>
    <dbReference type="NCBI Taxonomy" id="312017"/>
    <lineage>
        <taxon>Eukaryota</taxon>
        <taxon>Sar</taxon>
        <taxon>Alveolata</taxon>
        <taxon>Ciliophora</taxon>
        <taxon>Intramacronucleata</taxon>
        <taxon>Oligohymenophorea</taxon>
        <taxon>Hymenostomatida</taxon>
        <taxon>Tetrahymenina</taxon>
        <taxon>Tetrahymenidae</taxon>
        <taxon>Tetrahymena</taxon>
    </lineage>
</organism>
<dbReference type="KEGG" id="tet:TTHERM_00647310"/>
<dbReference type="RefSeq" id="XP_001027440.1">
    <property type="nucleotide sequence ID" value="XM_001027440.1"/>
</dbReference>
<dbReference type="Gene3D" id="1.10.510.10">
    <property type="entry name" value="Transferase(Phosphotransferase) domain 1"/>
    <property type="match status" value="1"/>
</dbReference>
<dbReference type="InParanoid" id="I7MMY1"/>
<proteinExistence type="predicted"/>
<sequence>MELRPDQILNGKYSIIEKIGEGCFGRVYKGINLQQKEYVAIKQVPYQKFRETAKVRELFNSEVKILKAVKNENVVGYVDYFECLEAAFLVLEYCDSGDLEQYLKKRRTIPEPEAIEFFKQILNGFKGLHEVPAVHRDLKVANILIHNKNILKIADLGFGKIIKDNQLGVTVLGTSLTMAPEVLENKKYGLEVDVYSLGVIFYQMLFGVFPYVGRSDPDLLKNIKSLPLNLQPNSIRISENMKDLLRRMICYQREKRIKWHEVYKHPIFLDEGRRANSNNISLAHLQSSKIQIGKNREFYEKDQNRFENIDMLYQQPQMSPQNNQQNINMNNNNGYNNYNNNGFQNQMQQNQGNYNNNNYNSPSNNALYPNIQQNQNKPNNISNEQLQQIKNDARQNQIIKEQINKVAERYLHYRNLYGQLIKAVSQAHSLPNTQINTFVPIFLIQKKLYDMNNKLFLSLDQKINIFKLQYFDQFLASQLYPSCSQLVKDEQMIISLYYQQLRSEVQQILSRMSNANPQLKKEVDSQELTDGYKDLLTQTIVNYQMNLAQERSKFSPADQQTIFIHEVQVLEIVVIDRYQDQIDFDFEQHNIDVLSIPPSKYDEVIDTKVAQLFC</sequence>
<dbReference type="HOGENOM" id="CLU_000288_37_6_1"/>
<dbReference type="GO" id="GO:0016020">
    <property type="term" value="C:membrane"/>
    <property type="evidence" value="ECO:0007669"/>
    <property type="project" value="TreeGrafter"/>
</dbReference>
<dbReference type="InterPro" id="IPR011009">
    <property type="entry name" value="Kinase-like_dom_sf"/>
</dbReference>
<dbReference type="SUPFAM" id="SSF56112">
    <property type="entry name" value="Protein kinase-like (PK-like)"/>
    <property type="match status" value="1"/>
</dbReference>
<feature type="domain" description="Protein kinase" evidence="7">
    <location>
        <begin position="13"/>
        <end position="268"/>
    </location>
</feature>
<dbReference type="GO" id="GO:0004674">
    <property type="term" value="F:protein serine/threonine kinase activity"/>
    <property type="evidence" value="ECO:0007669"/>
    <property type="project" value="InterPro"/>
</dbReference>
<dbReference type="GO" id="GO:0005776">
    <property type="term" value="C:autophagosome"/>
    <property type="evidence" value="ECO:0007669"/>
    <property type="project" value="TreeGrafter"/>
</dbReference>
<feature type="region of interest" description="Disordered" evidence="6">
    <location>
        <begin position="343"/>
        <end position="375"/>
    </location>
</feature>
<dbReference type="GO" id="GO:0005829">
    <property type="term" value="C:cytosol"/>
    <property type="evidence" value="ECO:0007669"/>
    <property type="project" value="TreeGrafter"/>
</dbReference>
<dbReference type="GO" id="GO:0005524">
    <property type="term" value="F:ATP binding"/>
    <property type="evidence" value="ECO:0007669"/>
    <property type="project" value="UniProtKB-UniRule"/>
</dbReference>
<keyword evidence="3 8" id="KW-0418">Kinase</keyword>
<evidence type="ECO:0000313" key="8">
    <source>
        <dbReference type="EMBL" id="EAS07198.1"/>
    </source>
</evidence>
<keyword evidence="2 5" id="KW-0547">Nucleotide-binding</keyword>
<keyword evidence="1" id="KW-0808">Transferase</keyword>
<evidence type="ECO:0000256" key="6">
    <source>
        <dbReference type="SAM" id="MobiDB-lite"/>
    </source>
</evidence>
<dbReference type="GO" id="GO:0000045">
    <property type="term" value="P:autophagosome assembly"/>
    <property type="evidence" value="ECO:0007669"/>
    <property type="project" value="TreeGrafter"/>
</dbReference>
<dbReference type="PANTHER" id="PTHR24348">
    <property type="entry name" value="SERINE/THREONINE-PROTEIN KINASE UNC-51-RELATED"/>
    <property type="match status" value="1"/>
</dbReference>
<evidence type="ECO:0000256" key="5">
    <source>
        <dbReference type="PROSITE-ProRule" id="PRU10141"/>
    </source>
</evidence>
<dbReference type="PROSITE" id="PS50011">
    <property type="entry name" value="PROTEIN_KINASE_DOM"/>
    <property type="match status" value="1"/>
</dbReference>
<evidence type="ECO:0000256" key="1">
    <source>
        <dbReference type="ARBA" id="ARBA00022679"/>
    </source>
</evidence>
<dbReference type="OrthoDB" id="286672at2759"/>
<dbReference type="AlphaFoldDB" id="I7MMY1"/>
<keyword evidence="4 5" id="KW-0067">ATP-binding</keyword>
<gene>
    <name evidence="8" type="ORF">TTHERM_00647310</name>
</gene>
<keyword evidence="9" id="KW-1185">Reference proteome</keyword>
<dbReference type="PANTHER" id="PTHR24348:SF22">
    <property type="entry name" value="NON-SPECIFIC SERINE_THREONINE PROTEIN KINASE"/>
    <property type="match status" value="1"/>
</dbReference>